<dbReference type="STRING" id="195.ATE51_01190"/>
<dbReference type="InterPro" id="IPR036627">
    <property type="entry name" value="CobW-likC_sf"/>
</dbReference>
<dbReference type="Gene3D" id="3.40.50.300">
    <property type="entry name" value="P-loop containing nucleotide triphosphate hydrolases"/>
    <property type="match status" value="1"/>
</dbReference>
<evidence type="ECO:0000313" key="15">
    <source>
        <dbReference type="Proteomes" id="UP000411403"/>
    </source>
</evidence>
<evidence type="ECO:0000313" key="13">
    <source>
        <dbReference type="Proteomes" id="UP000365807"/>
    </source>
</evidence>
<keyword evidence="1" id="KW-0547">Nucleotide-binding</keyword>
<dbReference type="OrthoDB" id="9808822at2"/>
<dbReference type="EMBL" id="AACGFG010000008">
    <property type="protein sequence ID" value="EAK4358546.1"/>
    <property type="molecule type" value="Genomic_DNA"/>
</dbReference>
<dbReference type="KEGG" id="ccoo:ATE51_01190"/>
<accession>A0A0Q2S8D9</accession>
<dbReference type="CDD" id="cd03112">
    <property type="entry name" value="CobW-like"/>
    <property type="match status" value="1"/>
</dbReference>
<dbReference type="Proteomes" id="UP000352088">
    <property type="component" value="Unassembled WGS sequence"/>
</dbReference>
<reference evidence="10 12" key="1">
    <citation type="submission" date="2018-07" db="EMBL/GenBank/DDBJ databases">
        <authorList>
            <consortium name="NARMS: The National Antimicrobial Resistance Monitoring System"/>
        </authorList>
    </citation>
    <scope>NUCLEOTIDE SEQUENCE [LARGE SCALE GENOMIC DNA]</scope>
    <source>
        <strain evidence="11 15">CVM N17C171</strain>
        <strain evidence="10 12">CVM N17C548</strain>
        <strain evidence="8 13">FSIS11807978</strain>
        <strain evidence="9 14">FSIS1711007</strain>
    </source>
</reference>
<dbReference type="InterPro" id="IPR011629">
    <property type="entry name" value="CobW-like_C"/>
</dbReference>
<evidence type="ECO:0000313" key="9">
    <source>
        <dbReference type="EMBL" id="EAK5103513.1"/>
    </source>
</evidence>
<dbReference type="Pfam" id="PF02492">
    <property type="entry name" value="cobW"/>
    <property type="match status" value="1"/>
</dbReference>
<dbReference type="EMBL" id="AACSIE010000001">
    <property type="protein sequence ID" value="EAL9203598.1"/>
    <property type="molecule type" value="Genomic_DNA"/>
</dbReference>
<evidence type="ECO:0000313" key="12">
    <source>
        <dbReference type="Proteomes" id="UP000352088"/>
    </source>
</evidence>
<dbReference type="Proteomes" id="UP000411403">
    <property type="component" value="Unassembled WGS sequence"/>
</dbReference>
<evidence type="ECO:0000256" key="6">
    <source>
        <dbReference type="ARBA" id="ARBA00049117"/>
    </source>
</evidence>
<dbReference type="KEGG" id="ccof:VC76_05945"/>
<dbReference type="SMART" id="SM00833">
    <property type="entry name" value="CobW_C"/>
    <property type="match status" value="1"/>
</dbReference>
<evidence type="ECO:0000313" key="14">
    <source>
        <dbReference type="Proteomes" id="UP000409545"/>
    </source>
</evidence>
<evidence type="ECO:0000256" key="1">
    <source>
        <dbReference type="ARBA" id="ARBA00022741"/>
    </source>
</evidence>
<evidence type="ECO:0000313" key="8">
    <source>
        <dbReference type="EMBL" id="EAK4358546.1"/>
    </source>
</evidence>
<dbReference type="GO" id="GO:0016787">
    <property type="term" value="F:hydrolase activity"/>
    <property type="evidence" value="ECO:0007669"/>
    <property type="project" value="UniProtKB-KW"/>
</dbReference>
<keyword evidence="2" id="KW-0378">Hydrolase</keyword>
<dbReference type="Proteomes" id="UP000365807">
    <property type="component" value="Unassembled WGS sequence"/>
</dbReference>
<sequence length="314" mass="35794">MAKIPVHVVTGFLGSGKTTFLKEILTNQALNDIALVINELGEVSLDHKLVQTDFIEEQTLFLNAGCACCNKREDLQKKFKELLDNFENKGKKPQRVILETSGLANPAPIIFTFQSDVFLANHFELANIITCIDAFEGLNHLQNEEACNQILSSDFLILTKKDLNPHTQSLEEKINTLYPNIQIISKENFNFDMLSSHHKIQREIKNIEIKSHKDDISSITLIFDKAINWNIFSIWLSMLLHEHGSKILRVKGLINTEESYLTNINGVGHLIYHPTHTKISSLNHPSQLVFIAKNLKLDKIKESLENFLRLEQLN</sequence>
<dbReference type="SUPFAM" id="SSF90002">
    <property type="entry name" value="Hypothetical protein YjiA, C-terminal domain"/>
    <property type="match status" value="1"/>
</dbReference>
<comment type="catalytic activity">
    <reaction evidence="6">
        <text>GTP + H2O = GDP + phosphate + H(+)</text>
        <dbReference type="Rhea" id="RHEA:19669"/>
        <dbReference type="ChEBI" id="CHEBI:15377"/>
        <dbReference type="ChEBI" id="CHEBI:15378"/>
        <dbReference type="ChEBI" id="CHEBI:37565"/>
        <dbReference type="ChEBI" id="CHEBI:43474"/>
        <dbReference type="ChEBI" id="CHEBI:58189"/>
    </reaction>
    <physiologicalReaction direction="left-to-right" evidence="6">
        <dbReference type="Rhea" id="RHEA:19670"/>
    </physiologicalReaction>
</comment>
<protein>
    <submittedName>
        <fullName evidence="10">GTP-binding protein</fullName>
    </submittedName>
</protein>
<evidence type="ECO:0000256" key="4">
    <source>
        <dbReference type="ARBA" id="ARBA00034320"/>
    </source>
</evidence>
<dbReference type="PANTHER" id="PTHR13748">
    <property type="entry name" value="COBW-RELATED"/>
    <property type="match status" value="1"/>
</dbReference>
<dbReference type="InterPro" id="IPR051316">
    <property type="entry name" value="Zinc-reg_GTPase_activator"/>
</dbReference>
<organism evidence="10 12">
    <name type="scientific">Campylobacter coli</name>
    <dbReference type="NCBI Taxonomy" id="195"/>
    <lineage>
        <taxon>Bacteria</taxon>
        <taxon>Pseudomonadati</taxon>
        <taxon>Campylobacterota</taxon>
        <taxon>Epsilonproteobacteria</taxon>
        <taxon>Campylobacterales</taxon>
        <taxon>Campylobacteraceae</taxon>
        <taxon>Campylobacter</taxon>
    </lineage>
</organism>
<name>A0A0Q2S8D9_CAMCO</name>
<comment type="function">
    <text evidence="5">Zinc chaperone that directly transfers zinc cofactor to target proteins, thereby activating them. Zinc is transferred from the CXCC motif in the GTPase domain to the zinc binding site in target proteins in a process requiring GTP hydrolysis.</text>
</comment>
<evidence type="ECO:0000313" key="11">
    <source>
        <dbReference type="EMBL" id="EAL9203598.1"/>
    </source>
</evidence>
<dbReference type="Pfam" id="PF07683">
    <property type="entry name" value="CobW_C"/>
    <property type="match status" value="1"/>
</dbReference>
<evidence type="ECO:0000313" key="10">
    <source>
        <dbReference type="EMBL" id="EAL6850202.1"/>
    </source>
</evidence>
<evidence type="ECO:0000259" key="7">
    <source>
        <dbReference type="SMART" id="SM00833"/>
    </source>
</evidence>
<dbReference type="EMBL" id="AACQHW010000001">
    <property type="protein sequence ID" value="EAL6850202.1"/>
    <property type="molecule type" value="Genomic_DNA"/>
</dbReference>
<dbReference type="GeneID" id="66543836"/>
<dbReference type="PANTHER" id="PTHR13748:SF62">
    <property type="entry name" value="COBW DOMAIN-CONTAINING PROTEIN"/>
    <property type="match status" value="1"/>
</dbReference>
<dbReference type="RefSeq" id="WP_002777375.1">
    <property type="nucleotide sequence ID" value="NZ_AANOQZ020000001.1"/>
</dbReference>
<evidence type="ECO:0000256" key="5">
    <source>
        <dbReference type="ARBA" id="ARBA00045658"/>
    </source>
</evidence>
<dbReference type="AlphaFoldDB" id="A0A0Q2S8D9"/>
<proteinExistence type="inferred from homology"/>
<evidence type="ECO:0000256" key="3">
    <source>
        <dbReference type="ARBA" id="ARBA00023186"/>
    </source>
</evidence>
<feature type="domain" description="CobW C-terminal" evidence="7">
    <location>
        <begin position="216"/>
        <end position="308"/>
    </location>
</feature>
<dbReference type="GO" id="GO:0000166">
    <property type="term" value="F:nucleotide binding"/>
    <property type="evidence" value="ECO:0007669"/>
    <property type="project" value="UniProtKB-KW"/>
</dbReference>
<dbReference type="Gene3D" id="3.30.1220.10">
    <property type="entry name" value="CobW-like, C-terminal domain"/>
    <property type="match status" value="1"/>
</dbReference>
<dbReference type="InterPro" id="IPR027417">
    <property type="entry name" value="P-loop_NTPase"/>
</dbReference>
<dbReference type="InterPro" id="IPR003495">
    <property type="entry name" value="CobW/HypB/UreG_nucleotide-bd"/>
</dbReference>
<dbReference type="SUPFAM" id="SSF52540">
    <property type="entry name" value="P-loop containing nucleoside triphosphate hydrolases"/>
    <property type="match status" value="1"/>
</dbReference>
<dbReference type="Proteomes" id="UP000409545">
    <property type="component" value="Unassembled WGS sequence"/>
</dbReference>
<gene>
    <name evidence="9" type="ORF">B9Q54_04440</name>
    <name evidence="8" type="ORF">C6T04_06445</name>
    <name evidence="10" type="ORF">DSX26_01805</name>
    <name evidence="11" type="ORF">DYU70_00205</name>
</gene>
<evidence type="ECO:0000256" key="2">
    <source>
        <dbReference type="ARBA" id="ARBA00022801"/>
    </source>
</evidence>
<dbReference type="GO" id="GO:0005737">
    <property type="term" value="C:cytoplasm"/>
    <property type="evidence" value="ECO:0007669"/>
    <property type="project" value="TreeGrafter"/>
</dbReference>
<comment type="caution">
    <text evidence="10">The sequence shown here is derived from an EMBL/GenBank/DDBJ whole genome shotgun (WGS) entry which is preliminary data.</text>
</comment>
<comment type="similarity">
    <text evidence="4">Belongs to the SIMIBI class G3E GTPase family. ZNG1 subfamily.</text>
</comment>
<dbReference type="EMBL" id="AACGUZ010000006">
    <property type="protein sequence ID" value="EAK5103513.1"/>
    <property type="molecule type" value="Genomic_DNA"/>
</dbReference>
<keyword evidence="3" id="KW-0143">Chaperone</keyword>